<accession>A0A2P7PYV1</accession>
<keyword evidence="1" id="KW-0472">Membrane</keyword>
<dbReference type="EMBL" id="JYGE01000007">
    <property type="protein sequence ID" value="PSJ30887.1"/>
    <property type="molecule type" value="Genomic_DNA"/>
</dbReference>
<proteinExistence type="predicted"/>
<dbReference type="Proteomes" id="UP000241434">
    <property type="component" value="Unassembled WGS sequence"/>
</dbReference>
<feature type="transmembrane region" description="Helical" evidence="1">
    <location>
        <begin position="71"/>
        <end position="91"/>
    </location>
</feature>
<keyword evidence="3" id="KW-1185">Reference proteome</keyword>
<evidence type="ECO:0000313" key="2">
    <source>
        <dbReference type="EMBL" id="PSJ30887.1"/>
    </source>
</evidence>
<keyword evidence="1" id="KW-0812">Transmembrane</keyword>
<evidence type="ECO:0000256" key="1">
    <source>
        <dbReference type="SAM" id="Phobius"/>
    </source>
</evidence>
<sequence length="95" mass="10841">MDVLIISIVKNIILKYRVKNKRIYISLVIVVSTILLSILSKPLSIAISNWITNSARDMSSLFESQSIIEQARIYGFSGLVTLIFYQVFFLLTKVK</sequence>
<dbReference type="RefSeq" id="WP_207654588.1">
    <property type="nucleotide sequence ID" value="NZ_JYGE01000007.1"/>
</dbReference>
<protein>
    <submittedName>
        <fullName evidence="2">Uncharacterized protein</fullName>
    </submittedName>
</protein>
<gene>
    <name evidence="2" type="ORF">UF10_08485</name>
</gene>
<reference evidence="2" key="1">
    <citation type="thesis" date="2015" institute="Rutgers" country="The State University of New Jersey, 14 College Farm Rd., New Brunswick, NJ, USA">
        <title>Ammonia toxicity in bacteria and its implications for treatment of and resource recovery from highly nitrogenous organic wastes.</title>
        <authorList>
            <person name="Luther A.K."/>
        </authorList>
    </citation>
    <scope>NUCLEOTIDE SEQUENCE</scope>
    <source>
        <strain evidence="2">RT-10B</strain>
    </source>
</reference>
<feature type="transmembrane region" description="Helical" evidence="1">
    <location>
        <begin position="23"/>
        <end position="51"/>
    </location>
</feature>
<evidence type="ECO:0000313" key="3">
    <source>
        <dbReference type="Proteomes" id="UP000241434"/>
    </source>
</evidence>
<dbReference type="AlphaFoldDB" id="A0A2P7PYV1"/>
<comment type="caution">
    <text evidence="2">The sequence shown here is derived from an EMBL/GenBank/DDBJ whole genome shotgun (WGS) entry which is preliminary data.</text>
</comment>
<name>A0A2P7PYV1_9FIRM</name>
<keyword evidence="1" id="KW-1133">Transmembrane helix</keyword>
<organism evidence="2 3">
    <name type="scientific">Peptostreptococcus russellii</name>
    <dbReference type="NCBI Taxonomy" id="215200"/>
    <lineage>
        <taxon>Bacteria</taxon>
        <taxon>Bacillati</taxon>
        <taxon>Bacillota</taxon>
        <taxon>Clostridia</taxon>
        <taxon>Peptostreptococcales</taxon>
        <taxon>Peptostreptococcaceae</taxon>
        <taxon>Peptostreptococcus</taxon>
    </lineage>
</organism>